<dbReference type="GO" id="GO:0003723">
    <property type="term" value="F:RNA binding"/>
    <property type="evidence" value="ECO:0007669"/>
    <property type="project" value="TreeGrafter"/>
</dbReference>
<keyword evidence="3" id="KW-0540">Nuclease</keyword>
<dbReference type="EMBL" id="PGCK01000005">
    <property type="protein sequence ID" value="MCD1294794.1"/>
    <property type="molecule type" value="Genomic_DNA"/>
</dbReference>
<dbReference type="PROSITE" id="PS51643">
    <property type="entry name" value="HD_CAS3"/>
    <property type="match status" value="1"/>
</dbReference>
<dbReference type="CDD" id="cd09641">
    <property type="entry name" value="Cas3''_I"/>
    <property type="match status" value="1"/>
</dbReference>
<dbReference type="InterPro" id="IPR038257">
    <property type="entry name" value="CRISPR-assoc_Cas3_HD_sf"/>
</dbReference>
<evidence type="ECO:0000259" key="11">
    <source>
        <dbReference type="PROSITE" id="PS51643"/>
    </source>
</evidence>
<keyword evidence="8" id="KW-0067">ATP-binding</keyword>
<dbReference type="Proteomes" id="UP001320159">
    <property type="component" value="Unassembled WGS sequence"/>
</dbReference>
<keyword evidence="5" id="KW-0547">Nucleotide-binding</keyword>
<dbReference type="SUPFAM" id="SSF109604">
    <property type="entry name" value="HD-domain/PDEase-like"/>
    <property type="match status" value="1"/>
</dbReference>
<dbReference type="GO" id="GO:0140097">
    <property type="term" value="F:catalytic activity, acting on DNA"/>
    <property type="evidence" value="ECO:0007669"/>
    <property type="project" value="UniProtKB-ARBA"/>
</dbReference>
<dbReference type="Gene3D" id="1.10.3210.30">
    <property type="match status" value="1"/>
</dbReference>
<accession>A0AAP2W718</accession>
<organism evidence="12 13">
    <name type="scientific">Methanooceanicella nereidis</name>
    <dbReference type="NCBI Taxonomy" id="2052831"/>
    <lineage>
        <taxon>Archaea</taxon>
        <taxon>Methanobacteriati</taxon>
        <taxon>Methanobacteriota</taxon>
        <taxon>Stenosarchaea group</taxon>
        <taxon>Methanomicrobia</taxon>
        <taxon>Methanocellales</taxon>
        <taxon>Methanocellaceae</taxon>
        <taxon>Methanooceanicella</taxon>
    </lineage>
</organism>
<evidence type="ECO:0000256" key="6">
    <source>
        <dbReference type="ARBA" id="ARBA00022801"/>
    </source>
</evidence>
<gene>
    <name evidence="12" type="ORF">CUJ83_07250</name>
</gene>
<dbReference type="InterPro" id="IPR011545">
    <property type="entry name" value="DEAD/DEAH_box_helicase_dom"/>
</dbReference>
<dbReference type="GO" id="GO:0016787">
    <property type="term" value="F:hydrolase activity"/>
    <property type="evidence" value="ECO:0007669"/>
    <property type="project" value="UniProtKB-KW"/>
</dbReference>
<dbReference type="GO" id="GO:0051607">
    <property type="term" value="P:defense response to virus"/>
    <property type="evidence" value="ECO:0007669"/>
    <property type="project" value="UniProtKB-KW"/>
</dbReference>
<dbReference type="GO" id="GO:0005524">
    <property type="term" value="F:ATP binding"/>
    <property type="evidence" value="ECO:0007669"/>
    <property type="project" value="UniProtKB-KW"/>
</dbReference>
<keyword evidence="6" id="KW-0378">Hydrolase</keyword>
<dbReference type="InterPro" id="IPR014001">
    <property type="entry name" value="Helicase_ATP-bd"/>
</dbReference>
<dbReference type="Pfam" id="PF18019">
    <property type="entry name" value="Cas3_HD"/>
    <property type="match status" value="1"/>
</dbReference>
<dbReference type="AlphaFoldDB" id="A0AAP2W718"/>
<dbReference type="InterPro" id="IPR050547">
    <property type="entry name" value="DEAD_box_RNA_helicases"/>
</dbReference>
<comment type="caution">
    <text evidence="12">The sequence shown here is derived from an EMBL/GenBank/DDBJ whole genome shotgun (WGS) entry which is preliminary data.</text>
</comment>
<keyword evidence="4" id="KW-0479">Metal-binding</keyword>
<dbReference type="Gene3D" id="3.40.50.300">
    <property type="entry name" value="P-loop containing nucleotide triphosphate hydrolases"/>
    <property type="match status" value="2"/>
</dbReference>
<dbReference type="GO" id="GO:0003724">
    <property type="term" value="F:RNA helicase activity"/>
    <property type="evidence" value="ECO:0007669"/>
    <property type="project" value="TreeGrafter"/>
</dbReference>
<name>A0AAP2W718_9EURY</name>
<dbReference type="InterPro" id="IPR054712">
    <property type="entry name" value="Cas3-like_dom"/>
</dbReference>
<comment type="similarity">
    <text evidence="1">In the N-terminal section; belongs to the CRISPR-associated nuclease Cas3-HD family.</text>
</comment>
<proteinExistence type="inferred from homology"/>
<feature type="domain" description="HD Cas3-type" evidence="11">
    <location>
        <begin position="12"/>
        <end position="201"/>
    </location>
</feature>
<keyword evidence="9" id="KW-0051">Antiviral defense</keyword>
<evidence type="ECO:0000256" key="7">
    <source>
        <dbReference type="ARBA" id="ARBA00022806"/>
    </source>
</evidence>
<dbReference type="NCBIfam" id="TIGR01587">
    <property type="entry name" value="cas3_core"/>
    <property type="match status" value="1"/>
</dbReference>
<dbReference type="SUPFAM" id="SSF52540">
    <property type="entry name" value="P-loop containing nucleoside triphosphate hydrolases"/>
    <property type="match status" value="1"/>
</dbReference>
<dbReference type="GO" id="GO:0046872">
    <property type="term" value="F:metal ion binding"/>
    <property type="evidence" value="ECO:0007669"/>
    <property type="project" value="UniProtKB-KW"/>
</dbReference>
<dbReference type="InterPro" id="IPR006474">
    <property type="entry name" value="Helicase_Cas3_CRISPR-ass_core"/>
</dbReference>
<evidence type="ECO:0000256" key="3">
    <source>
        <dbReference type="ARBA" id="ARBA00022722"/>
    </source>
</evidence>
<sequence>MIEIDPNIIWAKSNPRHSLLHHMIDVGNIALSLLSTPCFKIINKKFSSATGLDETSSMAWMAYLAAIHDIGKCEPDFQIKNEKLAQELMTSGILFPPEYDRRFLHEKRSHDWIKEQLSKEGWSRRSYNTVSNSILNHHSRSNFKDPIDYPTLKKYWDNYKEILNNEVKSIFKPPEISSVEFIDNGKAGLLLSGLIVLSDWIASNVDLMRYTDLQCSTEEYANISRVNAKKAISYLGFDDGISWEDKVEFCEVWPGSTFTKLRPIQQECVDIIKSCSIPRMIIIEAPMGEGKTEAAIYTAVQIMRKNNLSGMYVALPTAATSNQMYGRVNEFLELHNKDAIIKPHLVHGMSWVIDEVSPINVQYDDEFDNTIEIMNWFKPSKRALLAPYSVGTIDQSLMSVLNVKFGFLRLFGLSNKVLIIDEVHAYDAYMSTILWLLLKWCSCLEIPVILLSATLPSDKKQELLSSFINQGQKNLGTFQPTMGYPLVTYVDQNNNIIEEAVAGSSKHMNISLEKHPGFIGEYHKIASLALESSTNGGCICIILNTVKAAQKVYEALKNLKDDSVELLLFHSRFTADIRGVIEKKALKLFDKRSLLIESHPDYTVRPKRAILVATQVVEQSLDLDFDEMIVEIAPIDLILQRAGRLHRHDRKNRPTGTIPRLHILLPAQGKPDFGASEVIYHRYTLLRTLDIIGSLDNILIPTDIRTLVEKAYSIYTPDMMPSSSGITIQDLSDSYDDMRHSIDGEKGKASPYLITDPNKKEFSLALMSSAFSFDEDDTGTRSYFYAKTRLGDNTNRLLILNDDEFEDFINCKNAPSKDMMKRLMLKMASIPCSWINEYDAEPGYKQIIQGPMWLKGLSILCMNSVMWKGVNKNGDRVVITNDDEYGLRMEKL</sequence>
<protein>
    <recommendedName>
        <fullName evidence="14">CRISPR-associated helicase, Cas3 family</fullName>
    </recommendedName>
</protein>
<evidence type="ECO:0000256" key="9">
    <source>
        <dbReference type="ARBA" id="ARBA00023118"/>
    </source>
</evidence>
<dbReference type="NCBIfam" id="TIGR01596">
    <property type="entry name" value="cas3_HD"/>
    <property type="match status" value="1"/>
</dbReference>
<dbReference type="PROSITE" id="PS51192">
    <property type="entry name" value="HELICASE_ATP_BIND_1"/>
    <property type="match status" value="1"/>
</dbReference>
<reference evidence="12 13" key="1">
    <citation type="submission" date="2017-11" db="EMBL/GenBank/DDBJ databases">
        <title>Isolation and Characterization of Family Methanocellaceae Species from Potential Methane Hydrate Area Offshore Southwestern Taiwan.</title>
        <authorList>
            <person name="Zhang W.-L."/>
            <person name="Chen W.-C."/>
            <person name="Lai M.-C."/>
            <person name="Chen S.-C."/>
        </authorList>
    </citation>
    <scope>NUCLEOTIDE SEQUENCE [LARGE SCALE GENOMIC DNA]</scope>
    <source>
        <strain evidence="12 13">CWC-04</strain>
    </source>
</reference>
<dbReference type="SMART" id="SM00487">
    <property type="entry name" value="DEXDc"/>
    <property type="match status" value="1"/>
</dbReference>
<keyword evidence="13" id="KW-1185">Reference proteome</keyword>
<evidence type="ECO:0000256" key="4">
    <source>
        <dbReference type="ARBA" id="ARBA00022723"/>
    </source>
</evidence>
<dbReference type="RefSeq" id="WP_230741629.1">
    <property type="nucleotide sequence ID" value="NZ_PGCK01000005.1"/>
</dbReference>
<evidence type="ECO:0000256" key="8">
    <source>
        <dbReference type="ARBA" id="ARBA00022840"/>
    </source>
</evidence>
<comment type="similarity">
    <text evidence="2">In the central section; belongs to the CRISPR-associated helicase Cas3 family.</text>
</comment>
<evidence type="ECO:0000313" key="13">
    <source>
        <dbReference type="Proteomes" id="UP001320159"/>
    </source>
</evidence>
<evidence type="ECO:0000256" key="2">
    <source>
        <dbReference type="ARBA" id="ARBA00009046"/>
    </source>
</evidence>
<dbReference type="PANTHER" id="PTHR47963">
    <property type="entry name" value="DEAD-BOX ATP-DEPENDENT RNA HELICASE 47, MITOCHONDRIAL"/>
    <property type="match status" value="1"/>
</dbReference>
<dbReference type="GO" id="GO:0004518">
    <property type="term" value="F:nuclease activity"/>
    <property type="evidence" value="ECO:0007669"/>
    <property type="project" value="UniProtKB-KW"/>
</dbReference>
<feature type="domain" description="Helicase ATP-binding" evidence="10">
    <location>
        <begin position="272"/>
        <end position="473"/>
    </location>
</feature>
<evidence type="ECO:0008006" key="14">
    <source>
        <dbReference type="Google" id="ProtNLM"/>
    </source>
</evidence>
<keyword evidence="7" id="KW-0347">Helicase</keyword>
<dbReference type="InterPro" id="IPR006483">
    <property type="entry name" value="CRISPR-assoc_Cas3_HD"/>
</dbReference>
<evidence type="ECO:0000256" key="5">
    <source>
        <dbReference type="ARBA" id="ARBA00022741"/>
    </source>
</evidence>
<dbReference type="InterPro" id="IPR027417">
    <property type="entry name" value="P-loop_NTPase"/>
</dbReference>
<evidence type="ECO:0000256" key="1">
    <source>
        <dbReference type="ARBA" id="ARBA00006847"/>
    </source>
</evidence>
<dbReference type="Pfam" id="PF00270">
    <property type="entry name" value="DEAD"/>
    <property type="match status" value="1"/>
</dbReference>
<evidence type="ECO:0000313" key="12">
    <source>
        <dbReference type="EMBL" id="MCD1294794.1"/>
    </source>
</evidence>
<dbReference type="PANTHER" id="PTHR47963:SF9">
    <property type="entry name" value="CRISPR-ASSOCIATED ENDONUCLEASE_HELICASE CAS3"/>
    <property type="match status" value="1"/>
</dbReference>
<evidence type="ECO:0000259" key="10">
    <source>
        <dbReference type="PROSITE" id="PS51192"/>
    </source>
</evidence>
<dbReference type="Pfam" id="PF22590">
    <property type="entry name" value="Cas3-like_C_2"/>
    <property type="match status" value="1"/>
</dbReference>